<dbReference type="InterPro" id="IPR001368">
    <property type="entry name" value="TNFR/NGFR_Cys_rich_reg"/>
</dbReference>
<evidence type="ECO:0000313" key="5">
    <source>
        <dbReference type="Proteomes" id="UP000593565"/>
    </source>
</evidence>
<keyword evidence="1" id="KW-1133">Transmembrane helix</keyword>
<evidence type="ECO:0000256" key="1">
    <source>
        <dbReference type="SAM" id="Phobius"/>
    </source>
</evidence>
<organism evidence="4 5">
    <name type="scientific">Ameiurus melas</name>
    <name type="common">Black bullhead</name>
    <name type="synonym">Silurus melas</name>
    <dbReference type="NCBI Taxonomy" id="219545"/>
    <lineage>
        <taxon>Eukaryota</taxon>
        <taxon>Metazoa</taxon>
        <taxon>Chordata</taxon>
        <taxon>Craniata</taxon>
        <taxon>Vertebrata</taxon>
        <taxon>Euteleostomi</taxon>
        <taxon>Actinopterygii</taxon>
        <taxon>Neopterygii</taxon>
        <taxon>Teleostei</taxon>
        <taxon>Ostariophysi</taxon>
        <taxon>Siluriformes</taxon>
        <taxon>Ictaluridae</taxon>
        <taxon>Ameiurus</taxon>
    </lineage>
</organism>
<comment type="caution">
    <text evidence="4">The sequence shown here is derived from an EMBL/GenBank/DDBJ whole genome shotgun (WGS) entry which is preliminary data.</text>
</comment>
<dbReference type="GO" id="GO:0005031">
    <property type="term" value="F:tumor necrosis factor receptor activity"/>
    <property type="evidence" value="ECO:0007669"/>
    <property type="project" value="InterPro"/>
</dbReference>
<gene>
    <name evidence="4" type="ORF">AMELA_G00187570</name>
</gene>
<reference evidence="4 5" key="1">
    <citation type="submission" date="2020-02" db="EMBL/GenBank/DDBJ databases">
        <title>A chromosome-scale genome assembly of the black bullhead catfish (Ameiurus melas).</title>
        <authorList>
            <person name="Wen M."/>
            <person name="Zham M."/>
            <person name="Cabau C."/>
            <person name="Klopp C."/>
            <person name="Donnadieu C."/>
            <person name="Roques C."/>
            <person name="Bouchez O."/>
            <person name="Lampietro C."/>
            <person name="Jouanno E."/>
            <person name="Herpin A."/>
            <person name="Louis A."/>
            <person name="Berthelot C."/>
            <person name="Parey E."/>
            <person name="Roest-Crollius H."/>
            <person name="Braasch I."/>
            <person name="Postlethwait J."/>
            <person name="Robinson-Rechavi M."/>
            <person name="Echchiki A."/>
            <person name="Begum T."/>
            <person name="Montfort J."/>
            <person name="Schartl M."/>
            <person name="Bobe J."/>
            <person name="Guiguen Y."/>
        </authorList>
    </citation>
    <scope>NUCLEOTIDE SEQUENCE [LARGE SCALE GENOMIC DNA]</scope>
    <source>
        <strain evidence="4">M_S1</strain>
        <tissue evidence="4">Blood</tissue>
    </source>
</reference>
<dbReference type="PANTHER" id="PTHR47388:SF1">
    <property type="entry name" value="TUMOR NECROSIS FACTOR RECEPTOR SUPERFAMILY MEMBER 18"/>
    <property type="match status" value="1"/>
</dbReference>
<dbReference type="GO" id="GO:0009897">
    <property type="term" value="C:external side of plasma membrane"/>
    <property type="evidence" value="ECO:0007669"/>
    <property type="project" value="TreeGrafter"/>
</dbReference>
<dbReference type="PANTHER" id="PTHR47388">
    <property type="entry name" value="TUMOR NECROSIS FACTOR RECEPTOR SUPERFAMILY MEMBER 18"/>
    <property type="match status" value="1"/>
</dbReference>
<name>A0A7J6AAV0_AMEME</name>
<proteinExistence type="predicted"/>
<dbReference type="InterPro" id="IPR053107">
    <property type="entry name" value="TNFRSF18"/>
</dbReference>
<feature type="domain" description="TNFR-Cys" evidence="3">
    <location>
        <begin position="25"/>
        <end position="59"/>
    </location>
</feature>
<feature type="chain" id="PRO_5029637263" description="TNFR-Cys domain-containing protein" evidence="2">
    <location>
        <begin position="23"/>
        <end position="223"/>
    </location>
</feature>
<dbReference type="Gene3D" id="2.10.50.10">
    <property type="entry name" value="Tumor Necrosis Factor Receptor, subunit A, domain 2"/>
    <property type="match status" value="1"/>
</dbReference>
<dbReference type="GO" id="GO:0043066">
    <property type="term" value="P:negative regulation of apoptotic process"/>
    <property type="evidence" value="ECO:0007669"/>
    <property type="project" value="InterPro"/>
</dbReference>
<feature type="signal peptide" evidence="2">
    <location>
        <begin position="1"/>
        <end position="22"/>
    </location>
</feature>
<evidence type="ECO:0000259" key="3">
    <source>
        <dbReference type="PROSITE" id="PS00652"/>
    </source>
</evidence>
<keyword evidence="2" id="KW-0732">Signal</keyword>
<evidence type="ECO:0000313" key="4">
    <source>
        <dbReference type="EMBL" id="KAF4078951.1"/>
    </source>
</evidence>
<dbReference type="GO" id="GO:0045785">
    <property type="term" value="P:positive regulation of cell adhesion"/>
    <property type="evidence" value="ECO:0007669"/>
    <property type="project" value="TreeGrafter"/>
</dbReference>
<keyword evidence="1" id="KW-0812">Transmembrane</keyword>
<dbReference type="Proteomes" id="UP000593565">
    <property type="component" value="Unassembled WGS sequence"/>
</dbReference>
<keyword evidence="5" id="KW-1185">Reference proteome</keyword>
<dbReference type="PROSITE" id="PS00652">
    <property type="entry name" value="TNFR_NGFR_1"/>
    <property type="match status" value="1"/>
</dbReference>
<evidence type="ECO:0000256" key="2">
    <source>
        <dbReference type="SAM" id="SignalP"/>
    </source>
</evidence>
<feature type="transmembrane region" description="Helical" evidence="1">
    <location>
        <begin position="164"/>
        <end position="185"/>
    </location>
</feature>
<dbReference type="PRINTS" id="PR01968">
    <property type="entry name" value="TNFACTORR18"/>
</dbReference>
<dbReference type="EMBL" id="JAAGNN010000016">
    <property type="protein sequence ID" value="KAF4078951.1"/>
    <property type="molecule type" value="Genomic_DNA"/>
</dbReference>
<dbReference type="AlphaFoldDB" id="A0A7J6AAV0"/>
<accession>A0A7J6AAV0</accession>
<sequence length="223" mass="25404">MDRVKPYVILFATGCVLSMCMALDCDWKTQYEYKGRCCKTCLSGEYPRQHCSENSQSVCEKCKEKRDHCFCNNDLCENVECSKCSTTPQCKQGEELKRTGSFKFGYSCRVCTNQTYYSEKDKMCKPILNCSEIGMLVKFPGNRTHDAICGYQDNNHNSLVTHNGIVMGLVITGLTCMAILIYLCIQRTREPRTKKKYPPTSSFLNMPSEERGCKLSKEEIGEV</sequence>
<dbReference type="InterPro" id="IPR022318">
    <property type="entry name" value="TNFR_18"/>
</dbReference>
<keyword evidence="1" id="KW-0472">Membrane</keyword>
<protein>
    <recommendedName>
        <fullName evidence="3">TNFR-Cys domain-containing protein</fullName>
    </recommendedName>
</protein>
<dbReference type="SMART" id="SM00208">
    <property type="entry name" value="TNFR"/>
    <property type="match status" value="2"/>
</dbReference>